<dbReference type="InterPro" id="IPR042307">
    <property type="entry name" value="Reeler_sf"/>
</dbReference>
<evidence type="ECO:0000256" key="5">
    <source>
        <dbReference type="ARBA" id="ARBA00022588"/>
    </source>
</evidence>
<dbReference type="RefSeq" id="XP_015524826.2">
    <property type="nucleotide sequence ID" value="XM_015669340.2"/>
</dbReference>
<evidence type="ECO:0000256" key="2">
    <source>
        <dbReference type="ARBA" id="ARBA00008501"/>
    </source>
</evidence>
<dbReference type="InParanoid" id="A0A6J0CBT5"/>
<dbReference type="GO" id="GO:0042832">
    <property type="term" value="P:defense response to protozoan"/>
    <property type="evidence" value="ECO:0007669"/>
    <property type="project" value="UniProtKB-ARBA"/>
</dbReference>
<keyword evidence="7" id="KW-0391">Immunity</keyword>
<keyword evidence="4" id="KW-0929">Antimicrobial</keyword>
<dbReference type="GeneID" id="107227998"/>
<keyword evidence="8" id="KW-0044">Antibiotic</keyword>
<feature type="signal peptide" evidence="9">
    <location>
        <begin position="1"/>
        <end position="17"/>
    </location>
</feature>
<sequence>MFRFLIFLGSIVAVTYAHSVGAPASACESMTPGHLVDPQTTPSPYVILLSKNSILGGESITVTIKGRDKEEFKGILLQARLGDKIVGTFDVDPADTNVQTIDCPKGERNAVTHKNAENKSEVSVRWIAPPDLVGDVVFKLTVVKEFKTFWVAQSSSPLSIHRQ</sequence>
<keyword evidence="6 9" id="KW-0732">Signal</keyword>
<dbReference type="OrthoDB" id="6418377at2759"/>
<dbReference type="CDD" id="cd08544">
    <property type="entry name" value="Reeler"/>
    <property type="match status" value="1"/>
</dbReference>
<dbReference type="GO" id="GO:0045087">
    <property type="term" value="P:innate immune response"/>
    <property type="evidence" value="ECO:0007669"/>
    <property type="project" value="UniProtKB-KW"/>
</dbReference>
<keyword evidence="5" id="KW-0399">Innate immunity</keyword>
<reference evidence="12" key="1">
    <citation type="submission" date="2025-08" db="UniProtKB">
        <authorList>
            <consortium name="RefSeq"/>
        </authorList>
    </citation>
    <scope>IDENTIFICATION</scope>
    <source>
        <tissue evidence="12">Thorax and Abdomen</tissue>
    </source>
</reference>
<evidence type="ECO:0000256" key="3">
    <source>
        <dbReference type="ARBA" id="ARBA00022525"/>
    </source>
</evidence>
<evidence type="ECO:0000256" key="4">
    <source>
        <dbReference type="ARBA" id="ARBA00022529"/>
    </source>
</evidence>
<dbReference type="GO" id="GO:0042742">
    <property type="term" value="P:defense response to bacterium"/>
    <property type="evidence" value="ECO:0007669"/>
    <property type="project" value="UniProtKB-KW"/>
</dbReference>
<keyword evidence="3" id="KW-0964">Secreted</keyword>
<proteinExistence type="inferred from homology"/>
<dbReference type="Gene3D" id="2.60.40.4060">
    <property type="entry name" value="Reeler domain"/>
    <property type="match status" value="1"/>
</dbReference>
<feature type="chain" id="PRO_5045546584" evidence="9">
    <location>
        <begin position="18"/>
        <end position="163"/>
    </location>
</feature>
<dbReference type="Proteomes" id="UP000829291">
    <property type="component" value="Chromosome 3"/>
</dbReference>
<evidence type="ECO:0000256" key="9">
    <source>
        <dbReference type="SAM" id="SignalP"/>
    </source>
</evidence>
<organism evidence="12">
    <name type="scientific">Neodiprion lecontei</name>
    <name type="common">Redheaded pine sawfly</name>
    <dbReference type="NCBI Taxonomy" id="441921"/>
    <lineage>
        <taxon>Eukaryota</taxon>
        <taxon>Metazoa</taxon>
        <taxon>Ecdysozoa</taxon>
        <taxon>Arthropoda</taxon>
        <taxon>Hexapoda</taxon>
        <taxon>Insecta</taxon>
        <taxon>Pterygota</taxon>
        <taxon>Neoptera</taxon>
        <taxon>Endopterygota</taxon>
        <taxon>Hymenoptera</taxon>
        <taxon>Tenthredinoidea</taxon>
        <taxon>Diprionidae</taxon>
        <taxon>Diprioninae</taxon>
        <taxon>Neodiprion</taxon>
    </lineage>
</organism>
<evidence type="ECO:0000259" key="10">
    <source>
        <dbReference type="PROSITE" id="PS51019"/>
    </source>
</evidence>
<keyword evidence="11" id="KW-1185">Reference proteome</keyword>
<comment type="subcellular location">
    <subcellularLocation>
        <location evidence="1">Secreted</location>
    </subcellularLocation>
</comment>
<dbReference type="InterPro" id="IPR051237">
    <property type="entry name" value="Ferric-chelate_Red/DefProt"/>
</dbReference>
<protein>
    <submittedName>
        <fullName evidence="12">Defense protein 3</fullName>
    </submittedName>
</protein>
<dbReference type="AlphaFoldDB" id="A0A6J0CBT5"/>
<gene>
    <name evidence="12" type="primary">LOC107227998</name>
</gene>
<evidence type="ECO:0000313" key="11">
    <source>
        <dbReference type="Proteomes" id="UP000829291"/>
    </source>
</evidence>
<evidence type="ECO:0000313" key="12">
    <source>
        <dbReference type="RefSeq" id="XP_015524826.2"/>
    </source>
</evidence>
<dbReference type="PROSITE" id="PS51019">
    <property type="entry name" value="REELIN"/>
    <property type="match status" value="1"/>
</dbReference>
<dbReference type="PANTHER" id="PTHR45828:SF9">
    <property type="entry name" value="CELL WALL INTEGRITY AND STRESS RESPONSE COMPONENT 4-LIKE-RELATED"/>
    <property type="match status" value="1"/>
</dbReference>
<dbReference type="PANTHER" id="PTHR45828">
    <property type="entry name" value="CYTOCHROME B561/FERRIC REDUCTASE TRANSMEMBRANE"/>
    <property type="match status" value="1"/>
</dbReference>
<dbReference type="GO" id="GO:0005576">
    <property type="term" value="C:extracellular region"/>
    <property type="evidence" value="ECO:0007669"/>
    <property type="project" value="UniProtKB-SubCell"/>
</dbReference>
<dbReference type="InterPro" id="IPR002861">
    <property type="entry name" value="Reeler_dom"/>
</dbReference>
<evidence type="ECO:0000256" key="8">
    <source>
        <dbReference type="ARBA" id="ARBA00023022"/>
    </source>
</evidence>
<dbReference type="Pfam" id="PF02014">
    <property type="entry name" value="Reeler"/>
    <property type="match status" value="1"/>
</dbReference>
<dbReference type="KEGG" id="nlo:107227998"/>
<evidence type="ECO:0000256" key="6">
    <source>
        <dbReference type="ARBA" id="ARBA00022729"/>
    </source>
</evidence>
<evidence type="ECO:0000256" key="7">
    <source>
        <dbReference type="ARBA" id="ARBA00022859"/>
    </source>
</evidence>
<dbReference type="FunCoup" id="A0A6J0CBT5">
    <property type="interactions" value="1"/>
</dbReference>
<evidence type="ECO:0000256" key="1">
    <source>
        <dbReference type="ARBA" id="ARBA00004613"/>
    </source>
</evidence>
<comment type="similarity">
    <text evidence="2">Belongs to the insect defense protein family.</text>
</comment>
<dbReference type="GO" id="GO:0016020">
    <property type="term" value="C:membrane"/>
    <property type="evidence" value="ECO:0007669"/>
    <property type="project" value="TreeGrafter"/>
</dbReference>
<accession>A0A6J0CBT5</accession>
<name>A0A6J0CBT5_NEOLC</name>
<feature type="domain" description="Reelin" evidence="10">
    <location>
        <begin position="8"/>
        <end position="163"/>
    </location>
</feature>